<dbReference type="EMBL" id="BLAX01000001">
    <property type="protein sequence ID" value="GET34257.1"/>
    <property type="molecule type" value="Genomic_DNA"/>
</dbReference>
<keyword evidence="10" id="KW-1185">Reference proteome</keyword>
<evidence type="ECO:0000259" key="8">
    <source>
        <dbReference type="Pfam" id="PF14322"/>
    </source>
</evidence>
<dbReference type="InterPro" id="IPR012640">
    <property type="entry name" value="Membr_lipoprot_lipid_attach_CS"/>
</dbReference>
<evidence type="ECO:0000256" key="5">
    <source>
        <dbReference type="ARBA" id="ARBA00023136"/>
    </source>
</evidence>
<evidence type="ECO:0000313" key="10">
    <source>
        <dbReference type="Proteomes" id="UP000391834"/>
    </source>
</evidence>
<reference evidence="9 10" key="1">
    <citation type="submission" date="2019-10" db="EMBL/GenBank/DDBJ databases">
        <title>Prolixibacter strains distinguished by the presence of nitrate reductase genes were adept at nitrate-dependent anaerobic corrosion of metallic iron and carbon steel.</title>
        <authorList>
            <person name="Iino T."/>
            <person name="Shono N."/>
            <person name="Ito K."/>
            <person name="Nakamura R."/>
            <person name="Sueoka K."/>
            <person name="Harayama S."/>
            <person name="Ohkuma M."/>
        </authorList>
    </citation>
    <scope>NUCLEOTIDE SEQUENCE [LARGE SCALE GENOMIC DNA]</scope>
    <source>
        <strain evidence="9 10">JCM 13498</strain>
    </source>
</reference>
<gene>
    <name evidence="9" type="ORF">PbJCM13498_31200</name>
</gene>
<keyword evidence="4" id="KW-0732">Signal</keyword>
<dbReference type="Pfam" id="PF14322">
    <property type="entry name" value="SusD-like_3"/>
    <property type="match status" value="1"/>
</dbReference>
<dbReference type="GO" id="GO:0009279">
    <property type="term" value="C:cell outer membrane"/>
    <property type="evidence" value="ECO:0007669"/>
    <property type="project" value="UniProtKB-SubCell"/>
</dbReference>
<evidence type="ECO:0000259" key="7">
    <source>
        <dbReference type="Pfam" id="PF07980"/>
    </source>
</evidence>
<keyword evidence="5" id="KW-0472">Membrane</keyword>
<dbReference type="InterPro" id="IPR033985">
    <property type="entry name" value="SusD-like_N"/>
</dbReference>
<dbReference type="Pfam" id="PF08139">
    <property type="entry name" value="LPAM_1"/>
    <property type="match status" value="1"/>
</dbReference>
<accession>A0A5M4B3J3</accession>
<dbReference type="RefSeq" id="WP_027585731.1">
    <property type="nucleotide sequence ID" value="NZ_BLAX01000001.1"/>
</dbReference>
<comment type="similarity">
    <text evidence="2">Belongs to the SusD family.</text>
</comment>
<dbReference type="AlphaFoldDB" id="A0A5M4B3J3"/>
<dbReference type="SUPFAM" id="SSF48452">
    <property type="entry name" value="TPR-like"/>
    <property type="match status" value="1"/>
</dbReference>
<evidence type="ECO:0000256" key="3">
    <source>
        <dbReference type="ARBA" id="ARBA00017922"/>
    </source>
</evidence>
<dbReference type="Gene3D" id="1.25.40.390">
    <property type="match status" value="1"/>
</dbReference>
<comment type="subcellular location">
    <subcellularLocation>
        <location evidence="1">Cell outer membrane</location>
    </subcellularLocation>
</comment>
<dbReference type="PROSITE" id="PS51257">
    <property type="entry name" value="PROKAR_LIPOPROTEIN"/>
    <property type="match status" value="1"/>
</dbReference>
<dbReference type="InterPro" id="IPR011990">
    <property type="entry name" value="TPR-like_helical_dom_sf"/>
</dbReference>
<evidence type="ECO:0000256" key="4">
    <source>
        <dbReference type="ARBA" id="ARBA00022729"/>
    </source>
</evidence>
<sequence>MKKIIYFIVAVVMFTGCNNFLDQKPLTLKTSANFPQTADDAKQMMAGIYTTMNNAQRFADQSYFLVCQIASDDALGGGGMNDVKAQAYENFQYSDPEMLNHAWTEGYTGIYRANYAIENLGNIGTDVISESLNNQYKGEALFLRAWFYYQLTTLFGDVPLTTKTEPENLPAATSEQLYGQMASDLKTAIEIMPNVSYDQTEDGRVTRWAAEALMARVYLFYTGFYQKDALPLADGGSVTKQNVVDWLGDCISNSGHHLVSDFHELWPYTNSATIGDYKYIQDYMDSTGKSLTYASDNGARNPETMFAEKFSNFSDWGVKRGYSNQYELYFALRGLQPLQNTFPFAGGWGQGNSVPKSLVDEWEADEPNDPRLWASVMNIEKEVVPLGYKRGQWDFVMESNYWGKKYNGIAAKASDGSIKNDYSVVMYGNNDNNQLSHTDDLIFIRYADVLLMMSELTEDAQYMNEVRARADLPPVSYSLQNIQKERRHEFAFEGLRWNDMRRWGPAYAKAALESQVGVPIYNFGEPATQKALSPKGYSQRYDETKGFFPIPQSQVDISEGKLQQVEGYQNGEGLYSGWSN</sequence>
<evidence type="ECO:0000256" key="6">
    <source>
        <dbReference type="ARBA" id="ARBA00023237"/>
    </source>
</evidence>
<name>A0A5M4B3J3_9BACT</name>
<evidence type="ECO:0000256" key="1">
    <source>
        <dbReference type="ARBA" id="ARBA00004442"/>
    </source>
</evidence>
<feature type="domain" description="SusD-like N-terminal" evidence="8">
    <location>
        <begin position="20"/>
        <end position="219"/>
    </location>
</feature>
<feature type="domain" description="RagB/SusD" evidence="7">
    <location>
        <begin position="359"/>
        <end position="568"/>
    </location>
</feature>
<evidence type="ECO:0000313" key="9">
    <source>
        <dbReference type="EMBL" id="GET34257.1"/>
    </source>
</evidence>
<protein>
    <recommendedName>
        <fullName evidence="3">Type IV secretion system putative lipoprotein virB7</fullName>
    </recommendedName>
</protein>
<keyword evidence="6" id="KW-0998">Cell outer membrane</keyword>
<evidence type="ECO:0000256" key="2">
    <source>
        <dbReference type="ARBA" id="ARBA00006275"/>
    </source>
</evidence>
<proteinExistence type="inferred from homology"/>
<dbReference type="OrthoDB" id="618454at2"/>
<dbReference type="Pfam" id="PF07980">
    <property type="entry name" value="SusD_RagB"/>
    <property type="match status" value="1"/>
</dbReference>
<comment type="caution">
    <text evidence="9">The sequence shown here is derived from an EMBL/GenBank/DDBJ whole genome shotgun (WGS) entry which is preliminary data.</text>
</comment>
<organism evidence="9 10">
    <name type="scientific">Prolixibacter bellariivorans</name>
    <dbReference type="NCBI Taxonomy" id="314319"/>
    <lineage>
        <taxon>Bacteria</taxon>
        <taxon>Pseudomonadati</taxon>
        <taxon>Bacteroidota</taxon>
        <taxon>Bacteroidia</taxon>
        <taxon>Marinilabiliales</taxon>
        <taxon>Prolixibacteraceae</taxon>
        <taxon>Prolixibacter</taxon>
    </lineage>
</organism>
<dbReference type="Proteomes" id="UP000391834">
    <property type="component" value="Unassembled WGS sequence"/>
</dbReference>
<dbReference type="InterPro" id="IPR012944">
    <property type="entry name" value="SusD_RagB_dom"/>
</dbReference>